<name>A0A1D2A769_AUXPR</name>
<dbReference type="GO" id="GO:0045893">
    <property type="term" value="P:positive regulation of DNA-templated transcription"/>
    <property type="evidence" value="ECO:0007669"/>
    <property type="project" value="InterPro"/>
</dbReference>
<dbReference type="GO" id="GO:0003700">
    <property type="term" value="F:DNA-binding transcription factor activity"/>
    <property type="evidence" value="ECO:0007669"/>
    <property type="project" value="InterPro"/>
</dbReference>
<reference evidence="6" key="1">
    <citation type="submission" date="2015-08" db="EMBL/GenBank/DDBJ databases">
        <authorList>
            <person name="Babu N.S."/>
            <person name="Beckwith C.J."/>
            <person name="Beseler K.G."/>
            <person name="Brison A."/>
            <person name="Carone J.V."/>
            <person name="Caskin T.P."/>
            <person name="Diamond M."/>
            <person name="Durham M.E."/>
            <person name="Foxe J.M."/>
            <person name="Go M."/>
            <person name="Henderson B.A."/>
            <person name="Jones I.B."/>
            <person name="McGettigan J.A."/>
            <person name="Micheletti S.J."/>
            <person name="Nasrallah M.E."/>
            <person name="Ortiz D."/>
            <person name="Piller C.R."/>
            <person name="Privatt S.R."/>
            <person name="Schneider S.L."/>
            <person name="Sharp S."/>
            <person name="Smith T.C."/>
            <person name="Stanton J.D."/>
            <person name="Ullery H.E."/>
            <person name="Wilson R.J."/>
            <person name="Serrano M.G."/>
            <person name="Buck G."/>
            <person name="Lee V."/>
            <person name="Wang Y."/>
            <person name="Carvalho R."/>
            <person name="Voegtly L."/>
            <person name="Shi R."/>
            <person name="Duckworth R."/>
            <person name="Johnson A."/>
            <person name="Loviza R."/>
            <person name="Walstead R."/>
            <person name="Shah Z."/>
            <person name="Kiflezghi M."/>
            <person name="Wade K."/>
            <person name="Ball S.L."/>
            <person name="Bradley K.W."/>
            <person name="Asai D.J."/>
            <person name="Bowman C.A."/>
            <person name="Russell D.A."/>
            <person name="Pope W.H."/>
            <person name="Jacobs-Sera D."/>
            <person name="Hendrix R.W."/>
            <person name="Hatfull G.F."/>
        </authorList>
    </citation>
    <scope>NUCLEOTIDE SEQUENCE</scope>
</reference>
<gene>
    <name evidence="6" type="ORF">g.35254</name>
</gene>
<dbReference type="EMBL" id="GDKF01003827">
    <property type="protein sequence ID" value="JAT74795.1"/>
    <property type="molecule type" value="Transcribed_RNA"/>
</dbReference>
<dbReference type="NCBIfam" id="TIGR01557">
    <property type="entry name" value="myb_SHAQKYF"/>
    <property type="match status" value="1"/>
</dbReference>
<accession>A0A1D2A769</accession>
<keyword evidence="4" id="KW-0804">Transcription</keyword>
<dbReference type="InterPro" id="IPR006447">
    <property type="entry name" value="Myb_dom_plants"/>
</dbReference>
<evidence type="ECO:0000256" key="1">
    <source>
        <dbReference type="ARBA" id="ARBA00004123"/>
    </source>
</evidence>
<evidence type="ECO:0008006" key="7">
    <source>
        <dbReference type="Google" id="ProtNLM"/>
    </source>
</evidence>
<keyword evidence="3" id="KW-0238">DNA-binding</keyword>
<proteinExistence type="predicted"/>
<evidence type="ECO:0000256" key="5">
    <source>
        <dbReference type="ARBA" id="ARBA00023242"/>
    </source>
</evidence>
<dbReference type="AlphaFoldDB" id="A0A1D2A769"/>
<evidence type="ECO:0000256" key="2">
    <source>
        <dbReference type="ARBA" id="ARBA00023015"/>
    </source>
</evidence>
<dbReference type="GO" id="GO:0005634">
    <property type="term" value="C:nucleus"/>
    <property type="evidence" value="ECO:0007669"/>
    <property type="project" value="UniProtKB-SubCell"/>
</dbReference>
<comment type="subcellular location">
    <subcellularLocation>
        <location evidence="1">Nucleus</location>
    </subcellularLocation>
</comment>
<keyword evidence="5" id="KW-0539">Nucleus</keyword>
<keyword evidence="2" id="KW-0805">Transcription regulation</keyword>
<dbReference type="GO" id="GO:0000976">
    <property type="term" value="F:transcription cis-regulatory region binding"/>
    <property type="evidence" value="ECO:0007669"/>
    <property type="project" value="TreeGrafter"/>
</dbReference>
<dbReference type="SUPFAM" id="SSF46689">
    <property type="entry name" value="Homeodomain-like"/>
    <property type="match status" value="1"/>
</dbReference>
<protein>
    <recommendedName>
        <fullName evidence="7">HTH myb-type domain-containing protein</fullName>
    </recommendedName>
</protein>
<sequence length="267" mass="28998">QYNDCTPVHCRPQVDLITALPTMDPGVWHCGELCSGLSSPSSAVQRSEYSFDSLGTPSLQAEMHCVEPCAPALNMLLIHDHPGPHSGKEEEEANPNAKRAKVEWTRELHMVFAGVVRSLPVDQQVPTKILEGMGQWGWGLTRANIASHLQKFRHRERECGALVSSCSTPHLDAEGWAYHDAGSAGTSPYMMMPTTPPSMAPSLAFQSEGSLTDMEWELGQTGDACPPSLSRQLAQCVQERPAALPIGLTLDHGAVLRALRRRGSLVA</sequence>
<evidence type="ECO:0000256" key="3">
    <source>
        <dbReference type="ARBA" id="ARBA00023125"/>
    </source>
</evidence>
<feature type="non-terminal residue" evidence="6">
    <location>
        <position position="1"/>
    </location>
</feature>
<organism evidence="6">
    <name type="scientific">Auxenochlorella protothecoides</name>
    <name type="common">Green microalga</name>
    <name type="synonym">Chlorella protothecoides</name>
    <dbReference type="NCBI Taxonomy" id="3075"/>
    <lineage>
        <taxon>Eukaryota</taxon>
        <taxon>Viridiplantae</taxon>
        <taxon>Chlorophyta</taxon>
        <taxon>core chlorophytes</taxon>
        <taxon>Trebouxiophyceae</taxon>
        <taxon>Chlorellales</taxon>
        <taxon>Chlorellaceae</taxon>
        <taxon>Auxenochlorella</taxon>
    </lineage>
</organism>
<evidence type="ECO:0000256" key="4">
    <source>
        <dbReference type="ARBA" id="ARBA00023163"/>
    </source>
</evidence>
<evidence type="ECO:0000313" key="6">
    <source>
        <dbReference type="EMBL" id="JAT74795.1"/>
    </source>
</evidence>
<dbReference type="InterPro" id="IPR009057">
    <property type="entry name" value="Homeodomain-like_sf"/>
</dbReference>
<dbReference type="InterPro" id="IPR044825">
    <property type="entry name" value="GLK1/2-like"/>
</dbReference>
<dbReference type="PANTHER" id="PTHR31312:SF1">
    <property type="entry name" value="TRANSCRIPTION ACTIVATOR GLK1"/>
    <property type="match status" value="1"/>
</dbReference>
<dbReference type="PANTHER" id="PTHR31312">
    <property type="entry name" value="TRANSCRIPTION ACTIVATOR GLK1"/>
    <property type="match status" value="1"/>
</dbReference>
<dbReference type="Gene3D" id="1.10.10.60">
    <property type="entry name" value="Homeodomain-like"/>
    <property type="match status" value="1"/>
</dbReference>